<dbReference type="Gene3D" id="3.30.470.20">
    <property type="entry name" value="ATP-grasp fold, B domain"/>
    <property type="match status" value="1"/>
</dbReference>
<keyword evidence="3" id="KW-1185">Reference proteome</keyword>
<feature type="domain" description="Carbamoyl phosphate synthase ATP-binding" evidence="1">
    <location>
        <begin position="73"/>
        <end position="136"/>
    </location>
</feature>
<gene>
    <name evidence="2" type="ORF">LSAT_V11C100019030</name>
</gene>
<dbReference type="GO" id="GO:0005524">
    <property type="term" value="F:ATP binding"/>
    <property type="evidence" value="ECO:0007669"/>
    <property type="project" value="InterPro"/>
</dbReference>
<dbReference type="InterPro" id="IPR005479">
    <property type="entry name" value="CPAse_ATP-bd"/>
</dbReference>
<name>A0A9R1WLK8_LACSA</name>
<proteinExistence type="predicted"/>
<evidence type="ECO:0000259" key="1">
    <source>
        <dbReference type="Pfam" id="PF02786"/>
    </source>
</evidence>
<protein>
    <recommendedName>
        <fullName evidence="1">Carbamoyl phosphate synthase ATP-binding domain-containing protein</fullName>
    </recommendedName>
</protein>
<accession>A0A9R1WLK8</accession>
<dbReference type="PANTHER" id="PTHR48095:SF2">
    <property type="entry name" value="BIOTIN CARBOXYLASE, CHLOROPLASTIC"/>
    <property type="match status" value="1"/>
</dbReference>
<dbReference type="AlphaFoldDB" id="A0A9R1WLK8"/>
<dbReference type="EMBL" id="NBSK02000001">
    <property type="protein sequence ID" value="KAJ0227641.1"/>
    <property type="molecule type" value="Genomic_DNA"/>
</dbReference>
<dbReference type="Proteomes" id="UP000235145">
    <property type="component" value="Unassembled WGS sequence"/>
</dbReference>
<dbReference type="PANTHER" id="PTHR48095">
    <property type="entry name" value="PYRUVATE CARBOXYLASE SUBUNIT A"/>
    <property type="match status" value="1"/>
</dbReference>
<evidence type="ECO:0000313" key="2">
    <source>
        <dbReference type="EMBL" id="KAJ0227641.1"/>
    </source>
</evidence>
<dbReference type="SUPFAM" id="SSF56059">
    <property type="entry name" value="Glutathione synthetase ATP-binding domain-like"/>
    <property type="match status" value="1"/>
</dbReference>
<dbReference type="InterPro" id="IPR051602">
    <property type="entry name" value="ACC_Biotin_Carboxylase"/>
</dbReference>
<evidence type="ECO:0000313" key="3">
    <source>
        <dbReference type="Proteomes" id="UP000235145"/>
    </source>
</evidence>
<comment type="caution">
    <text evidence="2">The sequence shown here is derived from an EMBL/GenBank/DDBJ whole genome shotgun (WGS) entry which is preliminary data.</text>
</comment>
<sequence>MNSGNHHCHLLVLTFIPISEKCSYSSMLVVQNERLAKECDEFVKLLQQAQLHLEMMVFIWKNTSKIQGTLGSTNQKLLEEVPSPALTPELRKAMGDAAIATAASIGYIGVGTVEFLLDERGQFYFMQRNTRIQEEQIHVAVGEKLCMTQSILDIS</sequence>
<dbReference type="Pfam" id="PF02786">
    <property type="entry name" value="CPSase_L_D2"/>
    <property type="match status" value="1"/>
</dbReference>
<organism evidence="2 3">
    <name type="scientific">Lactuca sativa</name>
    <name type="common">Garden lettuce</name>
    <dbReference type="NCBI Taxonomy" id="4236"/>
    <lineage>
        <taxon>Eukaryota</taxon>
        <taxon>Viridiplantae</taxon>
        <taxon>Streptophyta</taxon>
        <taxon>Embryophyta</taxon>
        <taxon>Tracheophyta</taxon>
        <taxon>Spermatophyta</taxon>
        <taxon>Magnoliopsida</taxon>
        <taxon>eudicotyledons</taxon>
        <taxon>Gunneridae</taxon>
        <taxon>Pentapetalae</taxon>
        <taxon>asterids</taxon>
        <taxon>campanulids</taxon>
        <taxon>Asterales</taxon>
        <taxon>Asteraceae</taxon>
        <taxon>Cichorioideae</taxon>
        <taxon>Cichorieae</taxon>
        <taxon>Lactucinae</taxon>
        <taxon>Lactuca</taxon>
    </lineage>
</organism>
<reference evidence="2 3" key="1">
    <citation type="journal article" date="2017" name="Nat. Commun.">
        <title>Genome assembly with in vitro proximity ligation data and whole-genome triplication in lettuce.</title>
        <authorList>
            <person name="Reyes-Chin-Wo S."/>
            <person name="Wang Z."/>
            <person name="Yang X."/>
            <person name="Kozik A."/>
            <person name="Arikit S."/>
            <person name="Song C."/>
            <person name="Xia L."/>
            <person name="Froenicke L."/>
            <person name="Lavelle D.O."/>
            <person name="Truco M.J."/>
            <person name="Xia R."/>
            <person name="Zhu S."/>
            <person name="Xu C."/>
            <person name="Xu H."/>
            <person name="Xu X."/>
            <person name="Cox K."/>
            <person name="Korf I."/>
            <person name="Meyers B.C."/>
            <person name="Michelmore R.W."/>
        </authorList>
    </citation>
    <scope>NUCLEOTIDE SEQUENCE [LARGE SCALE GENOMIC DNA]</scope>
    <source>
        <strain evidence="3">cv. Salinas</strain>
        <tissue evidence="2">Seedlings</tissue>
    </source>
</reference>